<feature type="chain" id="PRO_5043371593" description="Secreted protein" evidence="2">
    <location>
        <begin position="21"/>
        <end position="76"/>
    </location>
</feature>
<dbReference type="AlphaFoldDB" id="A0AAV4BNA5"/>
<evidence type="ECO:0008006" key="5">
    <source>
        <dbReference type="Google" id="ProtNLM"/>
    </source>
</evidence>
<dbReference type="EMBL" id="BLXT01005315">
    <property type="protein sequence ID" value="GFO21936.1"/>
    <property type="molecule type" value="Genomic_DNA"/>
</dbReference>
<feature type="compositionally biased region" description="Polar residues" evidence="1">
    <location>
        <begin position="28"/>
        <end position="43"/>
    </location>
</feature>
<dbReference type="Proteomes" id="UP000735302">
    <property type="component" value="Unassembled WGS sequence"/>
</dbReference>
<proteinExistence type="predicted"/>
<reference evidence="3 4" key="1">
    <citation type="journal article" date="2021" name="Elife">
        <title>Chloroplast acquisition without the gene transfer in kleptoplastic sea slugs, Plakobranchus ocellatus.</title>
        <authorList>
            <person name="Maeda T."/>
            <person name="Takahashi S."/>
            <person name="Yoshida T."/>
            <person name="Shimamura S."/>
            <person name="Takaki Y."/>
            <person name="Nagai Y."/>
            <person name="Toyoda A."/>
            <person name="Suzuki Y."/>
            <person name="Arimoto A."/>
            <person name="Ishii H."/>
            <person name="Satoh N."/>
            <person name="Nishiyama T."/>
            <person name="Hasebe M."/>
            <person name="Maruyama T."/>
            <person name="Minagawa J."/>
            <person name="Obokata J."/>
            <person name="Shigenobu S."/>
        </authorList>
    </citation>
    <scope>NUCLEOTIDE SEQUENCE [LARGE SCALE GENOMIC DNA]</scope>
</reference>
<keyword evidence="2" id="KW-0732">Signal</keyword>
<evidence type="ECO:0000313" key="4">
    <source>
        <dbReference type="Proteomes" id="UP000735302"/>
    </source>
</evidence>
<keyword evidence="4" id="KW-1185">Reference proteome</keyword>
<feature type="signal peptide" evidence="2">
    <location>
        <begin position="1"/>
        <end position="20"/>
    </location>
</feature>
<protein>
    <recommendedName>
        <fullName evidence="5">Secreted protein</fullName>
    </recommendedName>
</protein>
<feature type="region of interest" description="Disordered" evidence="1">
    <location>
        <begin position="24"/>
        <end position="76"/>
    </location>
</feature>
<name>A0AAV4BNA5_9GAST</name>
<sequence>MRRLFLSRITLNLLVLTGEDEQYELNGRRNSTGPPSGQSNGSGARTRDRRVHAAHRADSLSTVPPTPPKISGIVDH</sequence>
<comment type="caution">
    <text evidence="3">The sequence shown here is derived from an EMBL/GenBank/DDBJ whole genome shotgun (WGS) entry which is preliminary data.</text>
</comment>
<organism evidence="3 4">
    <name type="scientific">Plakobranchus ocellatus</name>
    <dbReference type="NCBI Taxonomy" id="259542"/>
    <lineage>
        <taxon>Eukaryota</taxon>
        <taxon>Metazoa</taxon>
        <taxon>Spiralia</taxon>
        <taxon>Lophotrochozoa</taxon>
        <taxon>Mollusca</taxon>
        <taxon>Gastropoda</taxon>
        <taxon>Heterobranchia</taxon>
        <taxon>Euthyneura</taxon>
        <taxon>Panpulmonata</taxon>
        <taxon>Sacoglossa</taxon>
        <taxon>Placobranchoidea</taxon>
        <taxon>Plakobranchidae</taxon>
        <taxon>Plakobranchus</taxon>
    </lineage>
</organism>
<evidence type="ECO:0000256" key="2">
    <source>
        <dbReference type="SAM" id="SignalP"/>
    </source>
</evidence>
<gene>
    <name evidence="3" type="ORF">PoB_004844100</name>
</gene>
<accession>A0AAV4BNA5</accession>
<evidence type="ECO:0000256" key="1">
    <source>
        <dbReference type="SAM" id="MobiDB-lite"/>
    </source>
</evidence>
<evidence type="ECO:0000313" key="3">
    <source>
        <dbReference type="EMBL" id="GFO21936.1"/>
    </source>
</evidence>